<keyword evidence="4" id="KW-1185">Reference proteome</keyword>
<name>A0ABR9JVK6_9ACTN</name>
<evidence type="ECO:0000313" key="4">
    <source>
        <dbReference type="Proteomes" id="UP000627838"/>
    </source>
</evidence>
<dbReference type="PANTHER" id="PTHR35526:SF3">
    <property type="entry name" value="ANTI-SIGMA-F FACTOR RSBW"/>
    <property type="match status" value="1"/>
</dbReference>
<feature type="domain" description="Histidine kinase/HSP90-like ATPase" evidence="2">
    <location>
        <begin position="28"/>
        <end position="135"/>
    </location>
</feature>
<proteinExistence type="predicted"/>
<evidence type="ECO:0000313" key="3">
    <source>
        <dbReference type="EMBL" id="MBE1534582.1"/>
    </source>
</evidence>
<dbReference type="CDD" id="cd16936">
    <property type="entry name" value="HATPase_RsbW-like"/>
    <property type="match status" value="1"/>
</dbReference>
<keyword evidence="1" id="KW-0418">Kinase</keyword>
<dbReference type="PANTHER" id="PTHR35526">
    <property type="entry name" value="ANTI-SIGMA-F FACTOR RSBW-RELATED"/>
    <property type="match status" value="1"/>
</dbReference>
<evidence type="ECO:0000259" key="2">
    <source>
        <dbReference type="Pfam" id="PF13581"/>
    </source>
</evidence>
<evidence type="ECO:0000256" key="1">
    <source>
        <dbReference type="ARBA" id="ARBA00022527"/>
    </source>
</evidence>
<dbReference type="Proteomes" id="UP000627838">
    <property type="component" value="Unassembled WGS sequence"/>
</dbReference>
<dbReference type="RefSeq" id="WP_192760936.1">
    <property type="nucleotide sequence ID" value="NZ_JADBDZ010000001.1"/>
</dbReference>
<dbReference type="Gene3D" id="3.30.565.10">
    <property type="entry name" value="Histidine kinase-like ATPase, C-terminal domain"/>
    <property type="match status" value="1"/>
</dbReference>
<dbReference type="Pfam" id="PF13581">
    <property type="entry name" value="HATPase_c_2"/>
    <property type="match status" value="1"/>
</dbReference>
<dbReference type="SUPFAM" id="SSF55874">
    <property type="entry name" value="ATPase domain of HSP90 chaperone/DNA topoisomerase II/histidine kinase"/>
    <property type="match status" value="1"/>
</dbReference>
<dbReference type="InterPro" id="IPR036890">
    <property type="entry name" value="HATPase_C_sf"/>
</dbReference>
<sequence length="149" mass="16112">MLLAVSDFAQPGTSMYWRRGFPGTTDQARVVRAFAAHLLADFPALDDVLLVVDELAVNAVRHTRSGRDGGRFTVEICMDLAGVIVYVADEGGPGEPRLRDITDLVESGRGLLTVEALASSWSWTGDERGRTVRATFPRVVPAPVRSTGN</sequence>
<gene>
    <name evidence="3" type="ORF">H4W34_004415</name>
</gene>
<protein>
    <submittedName>
        <fullName evidence="3">Anti-sigma regulatory factor (Ser/Thr protein kinase)</fullName>
    </submittedName>
</protein>
<keyword evidence="1" id="KW-0808">Transferase</keyword>
<keyword evidence="1" id="KW-0723">Serine/threonine-protein kinase</keyword>
<accession>A0ABR9JVK6</accession>
<dbReference type="InterPro" id="IPR003594">
    <property type="entry name" value="HATPase_dom"/>
</dbReference>
<reference evidence="3 4" key="1">
    <citation type="submission" date="2020-10" db="EMBL/GenBank/DDBJ databases">
        <title>Sequencing the genomes of 1000 actinobacteria strains.</title>
        <authorList>
            <person name="Klenk H.-P."/>
        </authorList>
    </citation>
    <scope>NUCLEOTIDE SEQUENCE [LARGE SCALE GENOMIC DNA]</scope>
    <source>
        <strain evidence="3 4">DSM 46744</strain>
    </source>
</reference>
<dbReference type="EMBL" id="JADBDZ010000001">
    <property type="protein sequence ID" value="MBE1534582.1"/>
    <property type="molecule type" value="Genomic_DNA"/>
</dbReference>
<dbReference type="InterPro" id="IPR050267">
    <property type="entry name" value="Anti-sigma-factor_SerPK"/>
</dbReference>
<organism evidence="3 4">
    <name type="scientific">Actinomadura algeriensis</name>
    <dbReference type="NCBI Taxonomy" id="1679523"/>
    <lineage>
        <taxon>Bacteria</taxon>
        <taxon>Bacillati</taxon>
        <taxon>Actinomycetota</taxon>
        <taxon>Actinomycetes</taxon>
        <taxon>Streptosporangiales</taxon>
        <taxon>Thermomonosporaceae</taxon>
        <taxon>Actinomadura</taxon>
    </lineage>
</organism>
<comment type="caution">
    <text evidence="3">The sequence shown here is derived from an EMBL/GenBank/DDBJ whole genome shotgun (WGS) entry which is preliminary data.</text>
</comment>